<feature type="domain" description="Calcineurin-like phosphoesterase" evidence="7">
    <location>
        <begin position="25"/>
        <end position="234"/>
    </location>
</feature>
<evidence type="ECO:0000256" key="2">
    <source>
        <dbReference type="ARBA" id="ARBA00022519"/>
    </source>
</evidence>
<proteinExistence type="predicted"/>
<keyword evidence="6" id="KW-0464">Manganese</keyword>
<keyword evidence="9" id="KW-1185">Reference proteome</keyword>
<dbReference type="Pfam" id="PF00149">
    <property type="entry name" value="Metallophos"/>
    <property type="match status" value="1"/>
</dbReference>
<accession>A0ABQ1Z3G7</accession>
<dbReference type="EMBL" id="BMIA01000003">
    <property type="protein sequence ID" value="GGH46517.1"/>
    <property type="molecule type" value="Genomic_DNA"/>
</dbReference>
<sequence>MHRICHTYMSLSFQQKNIILAPGRRIYFASDFHLGVPTATASREREKRIVSWLESIRHDAQVIFLVGDIFDFWFEYNRAVPKGFVRLLGKLAELADDGIELVIFTGNHDMWMSGYLTEELGAPIYRNPVSFNITSQTGQKKLLVGHGDGLGPGDHTYKFLKRVFENRFFQWLFRVVHPDVGMWIASEWSKRSRLANVNKGEERFLGADNEWLFQYCREVETSEHHDYYIFGHRHLVLDMHVNAQSKYINLGEWVTQQHYAAFDGNDLQLKKFEPAGLI</sequence>
<dbReference type="PANTHER" id="PTHR34990">
    <property type="entry name" value="UDP-2,3-DIACYLGLUCOSAMINE HYDROLASE-RELATED"/>
    <property type="match status" value="1"/>
</dbReference>
<dbReference type="PANTHER" id="PTHR34990:SF1">
    <property type="entry name" value="UDP-2,3-DIACYLGLUCOSAMINE HYDROLASE"/>
    <property type="match status" value="1"/>
</dbReference>
<evidence type="ECO:0000256" key="1">
    <source>
        <dbReference type="ARBA" id="ARBA00022475"/>
    </source>
</evidence>
<dbReference type="Proteomes" id="UP000600214">
    <property type="component" value="Unassembled WGS sequence"/>
</dbReference>
<dbReference type="CDD" id="cd07398">
    <property type="entry name" value="MPP_YbbF-LpxH"/>
    <property type="match status" value="1"/>
</dbReference>
<dbReference type="InterPro" id="IPR029052">
    <property type="entry name" value="Metallo-depent_PP-like"/>
</dbReference>
<dbReference type="SUPFAM" id="SSF56300">
    <property type="entry name" value="Metallo-dependent phosphatases"/>
    <property type="match status" value="1"/>
</dbReference>
<evidence type="ECO:0000256" key="4">
    <source>
        <dbReference type="ARBA" id="ARBA00022801"/>
    </source>
</evidence>
<gene>
    <name evidence="8" type="primary">lpxH</name>
    <name evidence="8" type="ORF">GCM10007423_46300</name>
</gene>
<protein>
    <submittedName>
        <fullName evidence="8">UDP-2,3-diacylglucosamine hydrolase</fullName>
    </submittedName>
</protein>
<comment type="caution">
    <text evidence="8">The sequence shown here is derived from an EMBL/GenBank/DDBJ whole genome shotgun (WGS) entry which is preliminary data.</text>
</comment>
<evidence type="ECO:0000256" key="6">
    <source>
        <dbReference type="ARBA" id="ARBA00023211"/>
    </source>
</evidence>
<name>A0ABQ1Z3G7_9BACT</name>
<dbReference type="InterPro" id="IPR004843">
    <property type="entry name" value="Calcineurin-like_PHP"/>
</dbReference>
<evidence type="ECO:0000259" key="7">
    <source>
        <dbReference type="Pfam" id="PF00149"/>
    </source>
</evidence>
<keyword evidence="1" id="KW-1003">Cell membrane</keyword>
<keyword evidence="3" id="KW-0479">Metal-binding</keyword>
<keyword evidence="4 8" id="KW-0378">Hydrolase</keyword>
<dbReference type="Gene3D" id="3.60.21.10">
    <property type="match status" value="1"/>
</dbReference>
<dbReference type="InterPro" id="IPR043461">
    <property type="entry name" value="LpxH-like"/>
</dbReference>
<evidence type="ECO:0000313" key="9">
    <source>
        <dbReference type="Proteomes" id="UP000600214"/>
    </source>
</evidence>
<organism evidence="8 9">
    <name type="scientific">Dyadobacter endophyticus</name>
    <dbReference type="NCBI Taxonomy" id="1749036"/>
    <lineage>
        <taxon>Bacteria</taxon>
        <taxon>Pseudomonadati</taxon>
        <taxon>Bacteroidota</taxon>
        <taxon>Cytophagia</taxon>
        <taxon>Cytophagales</taxon>
        <taxon>Spirosomataceae</taxon>
        <taxon>Dyadobacter</taxon>
    </lineage>
</organism>
<keyword evidence="2" id="KW-0997">Cell inner membrane</keyword>
<reference evidence="9" key="1">
    <citation type="journal article" date="2019" name="Int. J. Syst. Evol. Microbiol.">
        <title>The Global Catalogue of Microorganisms (GCM) 10K type strain sequencing project: providing services to taxonomists for standard genome sequencing and annotation.</title>
        <authorList>
            <consortium name="The Broad Institute Genomics Platform"/>
            <consortium name="The Broad Institute Genome Sequencing Center for Infectious Disease"/>
            <person name="Wu L."/>
            <person name="Ma J."/>
        </authorList>
    </citation>
    <scope>NUCLEOTIDE SEQUENCE [LARGE SCALE GENOMIC DNA]</scope>
    <source>
        <strain evidence="9">CGMCC 1.15288</strain>
    </source>
</reference>
<evidence type="ECO:0000256" key="5">
    <source>
        <dbReference type="ARBA" id="ARBA00023136"/>
    </source>
</evidence>
<keyword evidence="5" id="KW-0472">Membrane</keyword>
<evidence type="ECO:0000256" key="3">
    <source>
        <dbReference type="ARBA" id="ARBA00022723"/>
    </source>
</evidence>
<dbReference type="GO" id="GO:0016787">
    <property type="term" value="F:hydrolase activity"/>
    <property type="evidence" value="ECO:0007669"/>
    <property type="project" value="UniProtKB-KW"/>
</dbReference>
<evidence type="ECO:0000313" key="8">
    <source>
        <dbReference type="EMBL" id="GGH46517.1"/>
    </source>
</evidence>